<evidence type="ECO:0008006" key="3">
    <source>
        <dbReference type="Google" id="ProtNLM"/>
    </source>
</evidence>
<dbReference type="EMBL" id="BAABCE010000040">
    <property type="protein sequence ID" value="GAA3596085.1"/>
    <property type="molecule type" value="Genomic_DNA"/>
</dbReference>
<keyword evidence="2" id="KW-1185">Reference proteome</keyword>
<name>A0ABP6Z1S7_9ACTN</name>
<evidence type="ECO:0000313" key="2">
    <source>
        <dbReference type="Proteomes" id="UP001500707"/>
    </source>
</evidence>
<evidence type="ECO:0000313" key="1">
    <source>
        <dbReference type="EMBL" id="GAA3596085.1"/>
    </source>
</evidence>
<organism evidence="1 2">
    <name type="scientific">Streptomyces osmaniensis</name>
    <dbReference type="NCBI Taxonomy" id="593134"/>
    <lineage>
        <taxon>Bacteria</taxon>
        <taxon>Bacillati</taxon>
        <taxon>Actinomycetota</taxon>
        <taxon>Actinomycetes</taxon>
        <taxon>Kitasatosporales</taxon>
        <taxon>Streptomycetaceae</taxon>
        <taxon>Streptomyces</taxon>
    </lineage>
</organism>
<proteinExistence type="predicted"/>
<dbReference type="Proteomes" id="UP001500707">
    <property type="component" value="Unassembled WGS sequence"/>
</dbReference>
<accession>A0ABP6Z1S7</accession>
<protein>
    <recommendedName>
        <fullName evidence="3">SMI1/KNR4 family protein</fullName>
    </recommendedName>
</protein>
<comment type="caution">
    <text evidence="1">The sequence shown here is derived from an EMBL/GenBank/DDBJ whole genome shotgun (WGS) entry which is preliminary data.</text>
</comment>
<reference evidence="2" key="1">
    <citation type="journal article" date="2019" name="Int. J. Syst. Evol. Microbiol.">
        <title>The Global Catalogue of Microorganisms (GCM) 10K type strain sequencing project: providing services to taxonomists for standard genome sequencing and annotation.</title>
        <authorList>
            <consortium name="The Broad Institute Genomics Platform"/>
            <consortium name="The Broad Institute Genome Sequencing Center for Infectious Disease"/>
            <person name="Wu L."/>
            <person name="Ma J."/>
        </authorList>
    </citation>
    <scope>NUCLEOTIDE SEQUENCE [LARGE SCALE GENOMIC DNA]</scope>
    <source>
        <strain evidence="2">JCM 17656</strain>
    </source>
</reference>
<sequence length="180" mass="19576">MSDRSLSPAWLASWTDRVSETLTAMTGEFEHRHGFPPGTNQVRPADHDDQAAARTLAQVTPTPADLVTFYESIGDVSWADVGNGYFLDPAGDVLLRHQEYGVVDVGTAQKARGLVIGSNGGGLIYVAGPDGVAYRTRTTLLDEAEFGKVADDLRQFLELLERSLTRFNADGSDAPRPRRL</sequence>
<gene>
    <name evidence="1" type="ORF">GCM10022295_91400</name>
</gene>